<evidence type="ECO:0000256" key="4">
    <source>
        <dbReference type="HAMAP-Rule" id="MF_00724"/>
    </source>
</evidence>
<dbReference type="GO" id="GO:0009425">
    <property type="term" value="C:bacterial-type flagellum basal body"/>
    <property type="evidence" value="ECO:0007669"/>
    <property type="project" value="UniProtKB-SubCell"/>
</dbReference>
<dbReference type="EMBL" id="RBII01000001">
    <property type="protein sequence ID" value="RKQ72141.1"/>
    <property type="molecule type" value="Genomic_DNA"/>
</dbReference>
<dbReference type="GO" id="GO:0005198">
    <property type="term" value="F:structural molecule activity"/>
    <property type="evidence" value="ECO:0007669"/>
    <property type="project" value="InterPro"/>
</dbReference>
<comment type="similarity">
    <text evidence="2 4">Belongs to the FliE family.</text>
</comment>
<gene>
    <name evidence="4" type="primary">fliE</name>
    <name evidence="5" type="ORF">DES40_1478</name>
</gene>
<name>A0A420WM68_9PROT</name>
<keyword evidence="3 4" id="KW-0975">Bacterial flagellum</keyword>
<keyword evidence="5" id="KW-0282">Flagellum</keyword>
<dbReference type="PANTHER" id="PTHR34653">
    <property type="match status" value="1"/>
</dbReference>
<dbReference type="Pfam" id="PF02049">
    <property type="entry name" value="FliE"/>
    <property type="match status" value="1"/>
</dbReference>
<evidence type="ECO:0000256" key="2">
    <source>
        <dbReference type="ARBA" id="ARBA00009272"/>
    </source>
</evidence>
<dbReference type="Proteomes" id="UP000282211">
    <property type="component" value="Unassembled WGS sequence"/>
</dbReference>
<dbReference type="RefSeq" id="WP_233345491.1">
    <property type="nucleotide sequence ID" value="NZ_RBII01000001.1"/>
</dbReference>
<comment type="subcellular location">
    <subcellularLocation>
        <location evidence="1 4">Bacterial flagellum basal body</location>
    </subcellularLocation>
</comment>
<evidence type="ECO:0000256" key="1">
    <source>
        <dbReference type="ARBA" id="ARBA00004117"/>
    </source>
</evidence>
<proteinExistence type="inferred from homology"/>
<comment type="caution">
    <text evidence="5">The sequence shown here is derived from an EMBL/GenBank/DDBJ whole genome shotgun (WGS) entry which is preliminary data.</text>
</comment>
<organism evidence="5 6">
    <name type="scientific">Litorimonas taeanensis</name>
    <dbReference type="NCBI Taxonomy" id="568099"/>
    <lineage>
        <taxon>Bacteria</taxon>
        <taxon>Pseudomonadati</taxon>
        <taxon>Pseudomonadota</taxon>
        <taxon>Alphaproteobacteria</taxon>
        <taxon>Maricaulales</taxon>
        <taxon>Robiginitomaculaceae</taxon>
    </lineage>
</organism>
<sequence>MQPSSIGAMRHYQMAKQALSNETGGASPDVSKVGGGENALVEGVKDFAQVFENVETQTQMMASGQADAHSVVEAMANAEVALETAVTIRNRVVEAYQELLRMPI</sequence>
<keyword evidence="5" id="KW-0966">Cell projection</keyword>
<protein>
    <recommendedName>
        <fullName evidence="4">Flagellar hook-basal body complex protein FliE</fullName>
    </recommendedName>
</protein>
<keyword evidence="6" id="KW-1185">Reference proteome</keyword>
<evidence type="ECO:0000256" key="3">
    <source>
        <dbReference type="ARBA" id="ARBA00023143"/>
    </source>
</evidence>
<dbReference type="HAMAP" id="MF_00724">
    <property type="entry name" value="FliE"/>
    <property type="match status" value="1"/>
</dbReference>
<keyword evidence="5" id="KW-0969">Cilium</keyword>
<dbReference type="PANTHER" id="PTHR34653:SF1">
    <property type="entry name" value="FLAGELLAR HOOK-BASAL BODY COMPLEX PROTEIN FLIE"/>
    <property type="match status" value="1"/>
</dbReference>
<accession>A0A420WM68</accession>
<dbReference type="AlphaFoldDB" id="A0A420WM68"/>
<dbReference type="GO" id="GO:0071973">
    <property type="term" value="P:bacterial-type flagellum-dependent cell motility"/>
    <property type="evidence" value="ECO:0007669"/>
    <property type="project" value="InterPro"/>
</dbReference>
<reference evidence="5 6" key="1">
    <citation type="submission" date="2018-10" db="EMBL/GenBank/DDBJ databases">
        <title>Genomic Encyclopedia of Type Strains, Phase IV (KMG-IV): sequencing the most valuable type-strain genomes for metagenomic binning, comparative biology and taxonomic classification.</title>
        <authorList>
            <person name="Goeker M."/>
        </authorList>
    </citation>
    <scope>NUCLEOTIDE SEQUENCE [LARGE SCALE GENOMIC DNA]</scope>
    <source>
        <strain evidence="5 6">DSM 22008</strain>
    </source>
</reference>
<dbReference type="InParanoid" id="A0A420WM68"/>
<dbReference type="GO" id="GO:0003774">
    <property type="term" value="F:cytoskeletal motor activity"/>
    <property type="evidence" value="ECO:0007669"/>
    <property type="project" value="InterPro"/>
</dbReference>
<dbReference type="InterPro" id="IPR001624">
    <property type="entry name" value="FliE"/>
</dbReference>
<evidence type="ECO:0000313" key="6">
    <source>
        <dbReference type="Proteomes" id="UP000282211"/>
    </source>
</evidence>
<evidence type="ECO:0000313" key="5">
    <source>
        <dbReference type="EMBL" id="RKQ72141.1"/>
    </source>
</evidence>